<sequence length="93" mass="10994">MNVQVNTNDQLNETLQSFWNLESIGIKSDDMPLLNKTEETVLNNFKESLTFKDGRYEVSIPWKENQVTLKSNYIQAERRLYSLEKRLLEDPLK</sequence>
<reference evidence="1" key="1">
    <citation type="submission" date="2020-04" db="EMBL/GenBank/DDBJ databases">
        <authorList>
            <person name="Alioto T."/>
            <person name="Alioto T."/>
            <person name="Gomez Garrido J."/>
        </authorList>
    </citation>
    <scope>NUCLEOTIDE SEQUENCE</scope>
    <source>
        <strain evidence="1">A484AB</strain>
    </source>
</reference>
<proteinExistence type="predicted"/>
<dbReference type="OrthoDB" id="5984148at2759"/>
<dbReference type="AlphaFoldDB" id="A0A6S7K7N0"/>
<evidence type="ECO:0000313" key="2">
    <source>
        <dbReference type="Proteomes" id="UP001152795"/>
    </source>
</evidence>
<dbReference type="EMBL" id="CACRXK020023560">
    <property type="protein sequence ID" value="CAB4037880.1"/>
    <property type="molecule type" value="Genomic_DNA"/>
</dbReference>
<comment type="caution">
    <text evidence="1">The sequence shown here is derived from an EMBL/GenBank/DDBJ whole genome shotgun (WGS) entry which is preliminary data.</text>
</comment>
<evidence type="ECO:0000313" key="1">
    <source>
        <dbReference type="EMBL" id="CAB4037880.1"/>
    </source>
</evidence>
<feature type="non-terminal residue" evidence="1">
    <location>
        <position position="93"/>
    </location>
</feature>
<name>A0A6S7K7N0_PARCT</name>
<organism evidence="1 2">
    <name type="scientific">Paramuricea clavata</name>
    <name type="common">Red gorgonian</name>
    <name type="synonym">Violescent sea-whip</name>
    <dbReference type="NCBI Taxonomy" id="317549"/>
    <lineage>
        <taxon>Eukaryota</taxon>
        <taxon>Metazoa</taxon>
        <taxon>Cnidaria</taxon>
        <taxon>Anthozoa</taxon>
        <taxon>Octocorallia</taxon>
        <taxon>Malacalcyonacea</taxon>
        <taxon>Plexauridae</taxon>
        <taxon>Paramuricea</taxon>
    </lineage>
</organism>
<protein>
    <submittedName>
        <fullName evidence="1">Uncharacterized protein</fullName>
    </submittedName>
</protein>
<gene>
    <name evidence="1" type="ORF">PACLA_8A053511</name>
</gene>
<keyword evidence="2" id="KW-1185">Reference proteome</keyword>
<accession>A0A6S7K7N0</accession>
<dbReference type="Proteomes" id="UP001152795">
    <property type="component" value="Unassembled WGS sequence"/>
</dbReference>